<evidence type="ECO:0000256" key="2">
    <source>
        <dbReference type="SAM" id="MobiDB-lite"/>
    </source>
</evidence>
<dbReference type="GO" id="GO:0015930">
    <property type="term" value="F:glutamate synthase activity"/>
    <property type="evidence" value="ECO:0007669"/>
    <property type="project" value="InterPro"/>
</dbReference>
<dbReference type="Proteomes" id="UP000266841">
    <property type="component" value="Unassembled WGS sequence"/>
</dbReference>
<sequence>MILPSMRAACAGRLISRQHCRARPTAASQQLRPLSGPPAEEKKWHASRSDRSESVGLPDWIEHWSRDNFRRFGYVLGATPVVLAGLEAYPASALAAAVAAGYWKVGLTDMDQKGQTIRRNFPVLGNARYLLEMIRPEIRQYFVEGDHESVPFSRAQRTTVYERAKGVDCTMPFGTRRDINAVGYEWVNHSMYPTHLEEQRVLIGGNNPETTQPYSASLLNISAMSYGALSERAILALSSGAKMGNFYHNTGEGGMSRFHKEGGGDLTWNVGTGYFGCGGFDENGARIFDPELFRENAKFASMIEIKLSQGAKPAHGGLLPKNKITKEIAEARNLPFPATQNCDSPNRHSAFSNSVEMCEFISELRRLSDGKPVGIKLCLGHTSEFVELVRAFVDTGIHPDFITVDGAEGGTGAAPPEFSNTIGTPLNEALSFVHATLVGAGLRDPNDKSKSKVALIASGKIISGFSMFKAFALGADVANCARGFLFSLGCIQALKCNTNTCPTGITTQDPDLAWGLDPATKKVRVANFQKATVEGCVEIMEAAGVDSWAQVGPRHVYRRVGTDTSCALDEVYERLKVEKGALLEGSGPAGLQNLWEGGMPVNKMRAAPV</sequence>
<accession>K0SI32</accession>
<dbReference type="eggNOG" id="KOG0399">
    <property type="taxonomic scope" value="Eukaryota"/>
</dbReference>
<keyword evidence="5" id="KW-1185">Reference proteome</keyword>
<comment type="caution">
    <text evidence="4">The sequence shown here is derived from an EMBL/GenBank/DDBJ whole genome shotgun (WGS) entry which is preliminary data.</text>
</comment>
<dbReference type="Gene3D" id="3.20.20.70">
    <property type="entry name" value="Aldolase class I"/>
    <property type="match status" value="1"/>
</dbReference>
<evidence type="ECO:0000256" key="1">
    <source>
        <dbReference type="ARBA" id="ARBA00009716"/>
    </source>
</evidence>
<dbReference type="OrthoDB" id="2127336at2759"/>
<dbReference type="AlphaFoldDB" id="K0SI32"/>
<gene>
    <name evidence="4" type="ORF">THAOC_14167</name>
</gene>
<dbReference type="GO" id="GO:0006537">
    <property type="term" value="P:glutamate biosynthetic process"/>
    <property type="evidence" value="ECO:0007669"/>
    <property type="project" value="InterPro"/>
</dbReference>
<feature type="compositionally biased region" description="Basic and acidic residues" evidence="2">
    <location>
        <begin position="39"/>
        <end position="50"/>
    </location>
</feature>
<organism evidence="4 5">
    <name type="scientific">Thalassiosira oceanica</name>
    <name type="common">Marine diatom</name>
    <dbReference type="NCBI Taxonomy" id="159749"/>
    <lineage>
        <taxon>Eukaryota</taxon>
        <taxon>Sar</taxon>
        <taxon>Stramenopiles</taxon>
        <taxon>Ochrophyta</taxon>
        <taxon>Bacillariophyta</taxon>
        <taxon>Coscinodiscophyceae</taxon>
        <taxon>Thalassiosirophycidae</taxon>
        <taxon>Thalassiosirales</taxon>
        <taxon>Thalassiosiraceae</taxon>
        <taxon>Thalassiosira</taxon>
    </lineage>
</organism>
<feature type="region of interest" description="Disordered" evidence="2">
    <location>
        <begin position="22"/>
        <end position="50"/>
    </location>
</feature>
<evidence type="ECO:0000313" key="4">
    <source>
        <dbReference type="EMBL" id="EJK65035.1"/>
    </source>
</evidence>
<protein>
    <recommendedName>
        <fullName evidence="3">Glutamate synthase domain-containing protein</fullName>
    </recommendedName>
</protein>
<feature type="domain" description="Glutamate synthase" evidence="3">
    <location>
        <begin position="216"/>
        <end position="545"/>
    </location>
</feature>
<comment type="similarity">
    <text evidence="1">Belongs to the glutamate synthase family.</text>
</comment>
<dbReference type="SUPFAM" id="SSF51395">
    <property type="entry name" value="FMN-linked oxidoreductases"/>
    <property type="match status" value="1"/>
</dbReference>
<dbReference type="CDD" id="cd02808">
    <property type="entry name" value="GltS_FMN"/>
    <property type="match status" value="1"/>
</dbReference>
<name>K0SI32_THAOC</name>
<proteinExistence type="inferred from homology"/>
<dbReference type="InterPro" id="IPR013785">
    <property type="entry name" value="Aldolase_TIM"/>
</dbReference>
<reference evidence="4 5" key="1">
    <citation type="journal article" date="2012" name="Genome Biol.">
        <title>Genome and low-iron response of an oceanic diatom adapted to chronic iron limitation.</title>
        <authorList>
            <person name="Lommer M."/>
            <person name="Specht M."/>
            <person name="Roy A.S."/>
            <person name="Kraemer L."/>
            <person name="Andreson R."/>
            <person name="Gutowska M.A."/>
            <person name="Wolf J."/>
            <person name="Bergner S.V."/>
            <person name="Schilhabel M.B."/>
            <person name="Klostermeier U.C."/>
            <person name="Beiko R.G."/>
            <person name="Rosenstiel P."/>
            <person name="Hippler M."/>
            <person name="Laroche J."/>
        </authorList>
    </citation>
    <scope>NUCLEOTIDE SEQUENCE [LARGE SCALE GENOMIC DNA]</scope>
    <source>
        <strain evidence="4 5">CCMP1005</strain>
    </source>
</reference>
<dbReference type="Pfam" id="PF01645">
    <property type="entry name" value="Glu_synthase"/>
    <property type="match status" value="1"/>
</dbReference>
<dbReference type="OMA" id="CIGHPWE"/>
<dbReference type="EMBL" id="AGNL01016528">
    <property type="protein sequence ID" value="EJK65035.1"/>
    <property type="molecule type" value="Genomic_DNA"/>
</dbReference>
<evidence type="ECO:0000259" key="3">
    <source>
        <dbReference type="Pfam" id="PF01645"/>
    </source>
</evidence>
<dbReference type="PANTHER" id="PTHR43819:SF1">
    <property type="entry name" value="ARCHAEAL-TYPE GLUTAMATE SYNTHASE [NADPH]"/>
    <property type="match status" value="1"/>
</dbReference>
<evidence type="ECO:0000313" key="5">
    <source>
        <dbReference type="Proteomes" id="UP000266841"/>
    </source>
</evidence>
<dbReference type="InterPro" id="IPR002932">
    <property type="entry name" value="Glu_synthdom"/>
</dbReference>
<dbReference type="PANTHER" id="PTHR43819">
    <property type="entry name" value="ARCHAEAL-TYPE GLUTAMATE SYNTHASE [NADPH]"/>
    <property type="match status" value="1"/>
</dbReference>